<evidence type="ECO:0000256" key="5">
    <source>
        <dbReference type="ARBA" id="ARBA00023136"/>
    </source>
</evidence>
<feature type="transmembrane region" description="Helical" evidence="6">
    <location>
        <begin position="161"/>
        <end position="177"/>
    </location>
</feature>
<evidence type="ECO:0000313" key="8">
    <source>
        <dbReference type="EMBL" id="WJW65722.1"/>
    </source>
</evidence>
<keyword evidence="4 6" id="KW-1133">Transmembrane helix</keyword>
<evidence type="ECO:0000256" key="1">
    <source>
        <dbReference type="ARBA" id="ARBA00004141"/>
    </source>
</evidence>
<evidence type="ECO:0000313" key="10">
    <source>
        <dbReference type="Proteomes" id="UP001431572"/>
    </source>
</evidence>
<dbReference type="PANTHER" id="PTHR30474:SF14">
    <property type="entry name" value="CELL CYCLE PROTEIN"/>
    <property type="match status" value="1"/>
</dbReference>
<comment type="subcellular location">
    <subcellularLocation>
        <location evidence="1">Membrane</location>
        <topology evidence="1">Multi-pass membrane protein</topology>
    </subcellularLocation>
</comment>
<keyword evidence="5 6" id="KW-0472">Membrane</keyword>
<feature type="transmembrane region" description="Helical" evidence="6">
    <location>
        <begin position="44"/>
        <end position="62"/>
    </location>
</feature>
<feature type="transmembrane region" description="Helical" evidence="6">
    <location>
        <begin position="184"/>
        <end position="202"/>
    </location>
</feature>
<feature type="transmembrane region" description="Helical" evidence="6">
    <location>
        <begin position="69"/>
        <end position="91"/>
    </location>
</feature>
<evidence type="ECO:0000256" key="6">
    <source>
        <dbReference type="SAM" id="Phobius"/>
    </source>
</evidence>
<dbReference type="AlphaFoldDB" id="A0A8T7M2P2"/>
<name>A0A8T7M2P2_9CHLR</name>
<feature type="transmembrane region" description="Helical" evidence="6">
    <location>
        <begin position="310"/>
        <end position="331"/>
    </location>
</feature>
<sequence length="387" mass="43196">MEKSIWRFFDIPLLIGVLITALFGVLMVYSATHTDPALSPLNMHIKQLTVGVGLGMILLFLMARMDYHFFEYVTFIVYILCVGLLFLVRVIGQTTSGSTRWIDLGFTDIQPSEPAKLLMVIVLARFYATNEHRIQRFPVFATSLLVAAPAVILVFIQPDLGTTMVLIAIWFGMAWAGGTNLVHLFGLIFIAVPIVLLIWFAPDLTGGKVQIFSDYQYERFHSFWDPNYSDPSQRRNLEVSNKAVVGGGLLGQGYASGVQNTMNYLSIRHTDFIFSVIAEEFGFVGSIALLVLLALILTRILHIAQKSNDSYGRMICAGVFTMLFFQVFINVGMNLGLFPVTGIPLPLISNGNSAMWTMFISLGIVESVSMRHQRDTTWYYRSGAIAD</sequence>
<feature type="transmembrane region" description="Helical" evidence="6">
    <location>
        <begin position="137"/>
        <end position="155"/>
    </location>
</feature>
<feature type="transmembrane region" description="Helical" evidence="6">
    <location>
        <begin position="12"/>
        <end position="32"/>
    </location>
</feature>
<organism evidence="7 9">
    <name type="scientific">Candidatus Chlorohelix allophototropha</name>
    <dbReference type="NCBI Taxonomy" id="3003348"/>
    <lineage>
        <taxon>Bacteria</taxon>
        <taxon>Bacillati</taxon>
        <taxon>Chloroflexota</taxon>
        <taxon>Chloroflexia</taxon>
        <taxon>Candidatus Chloroheliales</taxon>
        <taxon>Candidatus Chloroheliaceae</taxon>
        <taxon>Candidatus Chlorohelix</taxon>
    </lineage>
</organism>
<evidence type="ECO:0000313" key="7">
    <source>
        <dbReference type="EMBL" id="NWJ46351.1"/>
    </source>
</evidence>
<evidence type="ECO:0000313" key="9">
    <source>
        <dbReference type="Proteomes" id="UP000521676"/>
    </source>
</evidence>
<dbReference type="GO" id="GO:0051301">
    <property type="term" value="P:cell division"/>
    <property type="evidence" value="ECO:0007669"/>
    <property type="project" value="InterPro"/>
</dbReference>
<dbReference type="GO" id="GO:0032153">
    <property type="term" value="C:cell division site"/>
    <property type="evidence" value="ECO:0007669"/>
    <property type="project" value="TreeGrafter"/>
</dbReference>
<dbReference type="EMBL" id="CP128399">
    <property type="protein sequence ID" value="WJW65722.1"/>
    <property type="molecule type" value="Genomic_DNA"/>
</dbReference>
<feature type="transmembrane region" description="Helical" evidence="6">
    <location>
        <begin position="272"/>
        <end position="298"/>
    </location>
</feature>
<dbReference type="InterPro" id="IPR001182">
    <property type="entry name" value="FtsW/RodA"/>
</dbReference>
<dbReference type="Proteomes" id="UP000521676">
    <property type="component" value="Unassembled WGS sequence"/>
</dbReference>
<keyword evidence="2 6" id="KW-0812">Transmembrane</keyword>
<dbReference type="EMBL" id="JACATZ010000001">
    <property type="protein sequence ID" value="NWJ46351.1"/>
    <property type="molecule type" value="Genomic_DNA"/>
</dbReference>
<keyword evidence="10" id="KW-1185">Reference proteome</keyword>
<evidence type="ECO:0000256" key="4">
    <source>
        <dbReference type="ARBA" id="ARBA00022989"/>
    </source>
</evidence>
<dbReference type="GO" id="GO:0005886">
    <property type="term" value="C:plasma membrane"/>
    <property type="evidence" value="ECO:0007669"/>
    <property type="project" value="TreeGrafter"/>
</dbReference>
<dbReference type="RefSeq" id="WP_341467607.1">
    <property type="nucleotide sequence ID" value="NZ_CP128399.1"/>
</dbReference>
<evidence type="ECO:0000256" key="3">
    <source>
        <dbReference type="ARBA" id="ARBA00022960"/>
    </source>
</evidence>
<dbReference type="GO" id="GO:0015648">
    <property type="term" value="F:lipid-linked peptidoglycan transporter activity"/>
    <property type="evidence" value="ECO:0007669"/>
    <property type="project" value="TreeGrafter"/>
</dbReference>
<gene>
    <name evidence="7" type="ORF">HXX08_10780</name>
    <name evidence="8" type="ORF">OZ401_001500</name>
</gene>
<dbReference type="Pfam" id="PF01098">
    <property type="entry name" value="FTSW_RODA_SPOVE"/>
    <property type="match status" value="1"/>
</dbReference>
<dbReference type="GO" id="GO:0008360">
    <property type="term" value="P:regulation of cell shape"/>
    <property type="evidence" value="ECO:0007669"/>
    <property type="project" value="UniProtKB-KW"/>
</dbReference>
<keyword evidence="3" id="KW-0133">Cell shape</keyword>
<dbReference type="Proteomes" id="UP001431572">
    <property type="component" value="Chromosome 1"/>
</dbReference>
<reference evidence="7 9" key="1">
    <citation type="submission" date="2020-06" db="EMBL/GenBank/DDBJ databases">
        <title>Anoxygenic phototrophic Chloroflexota member uses a Type I reaction center.</title>
        <authorList>
            <person name="Tsuji J.M."/>
            <person name="Shaw N.A."/>
            <person name="Nagashima S."/>
            <person name="Venkiteswaran J."/>
            <person name="Schiff S.L."/>
            <person name="Hanada S."/>
            <person name="Tank M."/>
            <person name="Neufeld J.D."/>
        </authorList>
    </citation>
    <scope>NUCLEOTIDE SEQUENCE [LARGE SCALE GENOMIC DNA]</scope>
    <source>
        <strain evidence="7">L227-S17</strain>
    </source>
</reference>
<feature type="transmembrane region" description="Helical" evidence="6">
    <location>
        <begin position="343"/>
        <end position="365"/>
    </location>
</feature>
<accession>A0A8T7M2P2</accession>
<dbReference type="PANTHER" id="PTHR30474">
    <property type="entry name" value="CELL CYCLE PROTEIN"/>
    <property type="match status" value="1"/>
</dbReference>
<proteinExistence type="predicted"/>
<protein>
    <submittedName>
        <fullName evidence="7">Rod shape-determining protein RodA</fullName>
    </submittedName>
</protein>
<evidence type="ECO:0000256" key="2">
    <source>
        <dbReference type="ARBA" id="ARBA00022692"/>
    </source>
</evidence>
<reference evidence="8" key="2">
    <citation type="journal article" date="2024" name="Nature">
        <title>Anoxygenic phototroph of the Chloroflexota uses a type I reaction centre.</title>
        <authorList>
            <person name="Tsuji J.M."/>
            <person name="Shaw N.A."/>
            <person name="Nagashima S."/>
            <person name="Venkiteswaran J.J."/>
            <person name="Schiff S.L."/>
            <person name="Watanabe T."/>
            <person name="Fukui M."/>
            <person name="Hanada S."/>
            <person name="Tank M."/>
            <person name="Neufeld J.D."/>
        </authorList>
    </citation>
    <scope>NUCLEOTIDE SEQUENCE</scope>
    <source>
        <strain evidence="8">L227-S17</strain>
    </source>
</reference>